<dbReference type="Pfam" id="PF08874">
    <property type="entry name" value="DUF1835"/>
    <property type="match status" value="1"/>
</dbReference>
<keyword evidence="3" id="KW-1185">Reference proteome</keyword>
<dbReference type="Proteomes" id="UP000622475">
    <property type="component" value="Unassembled WGS sequence"/>
</dbReference>
<evidence type="ECO:0000313" key="3">
    <source>
        <dbReference type="Proteomes" id="UP000622475"/>
    </source>
</evidence>
<accession>A0A929L193</accession>
<gene>
    <name evidence="2" type="ORF">IRJ16_20575</name>
</gene>
<evidence type="ECO:0000313" key="2">
    <source>
        <dbReference type="EMBL" id="MBE9664288.1"/>
    </source>
</evidence>
<proteinExistence type="predicted"/>
<dbReference type="InterPro" id="IPR014973">
    <property type="entry name" value="DUF1835"/>
</dbReference>
<comment type="caution">
    <text evidence="2">The sequence shown here is derived from an EMBL/GenBank/DDBJ whole genome shotgun (WGS) entry which is preliminary data.</text>
</comment>
<dbReference type="EMBL" id="JADFFL010000010">
    <property type="protein sequence ID" value="MBE9664288.1"/>
    <property type="molecule type" value="Genomic_DNA"/>
</dbReference>
<dbReference type="AlphaFoldDB" id="A0A929L193"/>
<name>A0A929L193_9SPHI</name>
<dbReference type="RefSeq" id="WP_194113528.1">
    <property type="nucleotide sequence ID" value="NZ_JADFFL010000010.1"/>
</dbReference>
<organism evidence="2 3">
    <name type="scientific">Mucilaginibacter myungsuensis</name>
    <dbReference type="NCBI Taxonomy" id="649104"/>
    <lineage>
        <taxon>Bacteria</taxon>
        <taxon>Pseudomonadati</taxon>
        <taxon>Bacteroidota</taxon>
        <taxon>Sphingobacteriia</taxon>
        <taxon>Sphingobacteriales</taxon>
        <taxon>Sphingobacteriaceae</taxon>
        <taxon>Mucilaginibacter</taxon>
    </lineage>
</organism>
<evidence type="ECO:0000259" key="1">
    <source>
        <dbReference type="Pfam" id="PF08874"/>
    </source>
</evidence>
<feature type="domain" description="DUF1835" evidence="1">
    <location>
        <begin position="4"/>
        <end position="104"/>
    </location>
</feature>
<protein>
    <submittedName>
        <fullName evidence="2">DUF1835 domain-containing protein</fullName>
    </submittedName>
</protein>
<sequence>MSILHILNGDSTLYSFKQTDIDGDTMVWREVLSQGPLSTKITSADFWRTRAEFIRDVFKADTYQQDMIDQLAMLSEAYDEVNLWFEFDLHCQVNMLGVMNYFNQLSSLSSPAICLICPAEYPNKPDFRGMGELNGEELEYLYDNIRVQLSEADFVIAAEAWELYVNGNAADLQRYLNTNTFWGSLHCLKDALAAQLKRLQTNALGLNYIEQQLLHIYNSGITDRGELYRTFWNTEKIYGFGDTELDIYMEGLRGKGHLKPMSS</sequence>
<reference evidence="2" key="1">
    <citation type="submission" date="2020-10" db="EMBL/GenBank/DDBJ databases">
        <title>Mucilaginibacter mali sp. nov., isolated from rhizosphere soil of apple orchard.</title>
        <authorList>
            <person name="Lee J.-S."/>
            <person name="Kim H.S."/>
            <person name="Kim J.-S."/>
        </authorList>
    </citation>
    <scope>NUCLEOTIDE SEQUENCE</scope>
    <source>
        <strain evidence="2">KCTC 22746</strain>
    </source>
</reference>